<evidence type="ECO:0000256" key="4">
    <source>
        <dbReference type="ARBA" id="ARBA00023136"/>
    </source>
</evidence>
<name>A0A1H2NRF9_9PSED</name>
<dbReference type="Proteomes" id="UP000198600">
    <property type="component" value="Chromosome I"/>
</dbReference>
<dbReference type="STRING" id="46679.SAMN05216202_4479"/>
<dbReference type="SUPFAM" id="SSF74653">
    <property type="entry name" value="TolA/TonB C-terminal domain"/>
    <property type="match status" value="1"/>
</dbReference>
<dbReference type="InterPro" id="IPR037682">
    <property type="entry name" value="TonB_C"/>
</dbReference>
<keyword evidence="3" id="KW-1133">Transmembrane helix</keyword>
<evidence type="ECO:0000256" key="1">
    <source>
        <dbReference type="ARBA" id="ARBA00004167"/>
    </source>
</evidence>
<organism evidence="7 8">
    <name type="scientific">Pseudomonas mucidolens</name>
    <dbReference type="NCBI Taxonomy" id="46679"/>
    <lineage>
        <taxon>Bacteria</taxon>
        <taxon>Pseudomonadati</taxon>
        <taxon>Pseudomonadota</taxon>
        <taxon>Gammaproteobacteria</taxon>
        <taxon>Pseudomonadales</taxon>
        <taxon>Pseudomonadaceae</taxon>
        <taxon>Pseudomonas</taxon>
    </lineage>
</organism>
<dbReference type="EMBL" id="LT629802">
    <property type="protein sequence ID" value="SDV08049.1"/>
    <property type="molecule type" value="Genomic_DNA"/>
</dbReference>
<evidence type="ECO:0000256" key="3">
    <source>
        <dbReference type="ARBA" id="ARBA00022989"/>
    </source>
</evidence>
<dbReference type="InterPro" id="IPR006260">
    <property type="entry name" value="TonB/TolA_C"/>
</dbReference>
<evidence type="ECO:0000313" key="8">
    <source>
        <dbReference type="Proteomes" id="UP000198600"/>
    </source>
</evidence>
<gene>
    <name evidence="7" type="ORF">SAMN05216202_4479</name>
</gene>
<keyword evidence="2" id="KW-0812">Transmembrane</keyword>
<sequence length="209" mass="23071">MMRFFVLATALTLSTSVFAGSAPEAVSMPKPVYPKTLTTTSGHARISLNIHSDGSVSDVKALSATKPAFGNAAVEAAKLWRFKPWTASADRPAVIKAQNDMVFTPELGRTETVQLTFTQTTYQSCSKLNEEVSQFRHDHPTRALIDMKSFAITRVAVMFPALSGKSDYIEGLERADKLEKELPRIVRKCQANPRAAYADFLPANLKRYL</sequence>
<keyword evidence="5" id="KW-0732">Signal</keyword>
<evidence type="ECO:0000313" key="7">
    <source>
        <dbReference type="EMBL" id="SDV08049.1"/>
    </source>
</evidence>
<reference evidence="8" key="1">
    <citation type="submission" date="2016-10" db="EMBL/GenBank/DDBJ databases">
        <authorList>
            <person name="Varghese N."/>
            <person name="Submissions S."/>
        </authorList>
    </citation>
    <scope>NUCLEOTIDE SEQUENCE [LARGE SCALE GENOMIC DNA]</scope>
    <source>
        <strain evidence="8">LMG 2223</strain>
    </source>
</reference>
<keyword evidence="8" id="KW-1185">Reference proteome</keyword>
<feature type="chain" id="PRO_5030027733" evidence="5">
    <location>
        <begin position="20"/>
        <end position="209"/>
    </location>
</feature>
<evidence type="ECO:0000256" key="2">
    <source>
        <dbReference type="ARBA" id="ARBA00022692"/>
    </source>
</evidence>
<feature type="domain" description="TonB C-terminal" evidence="6">
    <location>
        <begin position="30"/>
        <end position="93"/>
    </location>
</feature>
<feature type="signal peptide" evidence="5">
    <location>
        <begin position="1"/>
        <end position="19"/>
    </location>
</feature>
<dbReference type="GO" id="GO:0016020">
    <property type="term" value="C:membrane"/>
    <property type="evidence" value="ECO:0007669"/>
    <property type="project" value="UniProtKB-SubCell"/>
</dbReference>
<proteinExistence type="predicted"/>
<comment type="subcellular location">
    <subcellularLocation>
        <location evidence="1">Membrane</location>
        <topology evidence="1">Single-pass membrane protein</topology>
    </subcellularLocation>
</comment>
<keyword evidence="4" id="KW-0472">Membrane</keyword>
<dbReference type="Gene3D" id="3.30.2420.10">
    <property type="entry name" value="TonB"/>
    <property type="match status" value="1"/>
</dbReference>
<protein>
    <submittedName>
        <fullName evidence="7">TonB family C-terminal domain-containing protein</fullName>
    </submittedName>
</protein>
<dbReference type="NCBIfam" id="TIGR01352">
    <property type="entry name" value="tonB_Cterm"/>
    <property type="match status" value="1"/>
</dbReference>
<dbReference type="GO" id="GO:0055085">
    <property type="term" value="P:transmembrane transport"/>
    <property type="evidence" value="ECO:0007669"/>
    <property type="project" value="InterPro"/>
</dbReference>
<evidence type="ECO:0000256" key="5">
    <source>
        <dbReference type="SAM" id="SignalP"/>
    </source>
</evidence>
<dbReference type="AlphaFoldDB" id="A0A1H2NRF9"/>
<dbReference type="Pfam" id="PF03544">
    <property type="entry name" value="TonB_C"/>
    <property type="match status" value="1"/>
</dbReference>
<evidence type="ECO:0000259" key="6">
    <source>
        <dbReference type="Pfam" id="PF03544"/>
    </source>
</evidence>
<accession>A0A1H2NRF9</accession>